<feature type="region of interest" description="Disordered" evidence="9">
    <location>
        <begin position="112"/>
        <end position="139"/>
    </location>
</feature>
<feature type="domain" description="GATA-type" evidence="10">
    <location>
        <begin position="139"/>
        <end position="175"/>
    </location>
</feature>
<evidence type="ECO:0000256" key="9">
    <source>
        <dbReference type="SAM" id="MobiDB-lite"/>
    </source>
</evidence>
<comment type="similarity">
    <text evidence="7">Belongs to the type IV zinc-finger family. Class B subfamily.</text>
</comment>
<dbReference type="OrthoDB" id="2162994at2759"/>
<organism evidence="11 12">
    <name type="scientific">Morus notabilis</name>
    <dbReference type="NCBI Taxonomy" id="981085"/>
    <lineage>
        <taxon>Eukaryota</taxon>
        <taxon>Viridiplantae</taxon>
        <taxon>Streptophyta</taxon>
        <taxon>Embryophyta</taxon>
        <taxon>Tracheophyta</taxon>
        <taxon>Spermatophyta</taxon>
        <taxon>Magnoliopsida</taxon>
        <taxon>eudicotyledons</taxon>
        <taxon>Gunneridae</taxon>
        <taxon>Pentapetalae</taxon>
        <taxon>rosids</taxon>
        <taxon>fabids</taxon>
        <taxon>Rosales</taxon>
        <taxon>Moraceae</taxon>
        <taxon>Moreae</taxon>
        <taxon>Morus</taxon>
    </lineage>
</organism>
<accession>W9QH84</accession>
<dbReference type="SMART" id="SM00401">
    <property type="entry name" value="ZnF_GATA"/>
    <property type="match status" value="1"/>
</dbReference>
<evidence type="ECO:0000256" key="2">
    <source>
        <dbReference type="ARBA" id="ARBA00022771"/>
    </source>
</evidence>
<dbReference type="GO" id="GO:0043565">
    <property type="term" value="F:sequence-specific DNA binding"/>
    <property type="evidence" value="ECO:0007669"/>
    <property type="project" value="InterPro"/>
</dbReference>
<evidence type="ECO:0000256" key="3">
    <source>
        <dbReference type="ARBA" id="ARBA00022833"/>
    </source>
</evidence>
<dbReference type="PROSITE" id="PS00344">
    <property type="entry name" value="GATA_ZN_FINGER_1"/>
    <property type="match status" value="1"/>
</dbReference>
<dbReference type="KEGG" id="mnt:21403223"/>
<dbReference type="GO" id="GO:0008270">
    <property type="term" value="F:zinc ion binding"/>
    <property type="evidence" value="ECO:0007669"/>
    <property type="project" value="UniProtKB-KW"/>
</dbReference>
<keyword evidence="4" id="KW-0805">Transcription regulation</keyword>
<evidence type="ECO:0000313" key="11">
    <source>
        <dbReference type="EMBL" id="EXB37261.1"/>
    </source>
</evidence>
<evidence type="ECO:0000313" key="12">
    <source>
        <dbReference type="Proteomes" id="UP000030645"/>
    </source>
</evidence>
<reference evidence="12" key="1">
    <citation type="submission" date="2013-01" db="EMBL/GenBank/DDBJ databases">
        <title>Draft Genome Sequence of a Mulberry Tree, Morus notabilis C.K. Schneid.</title>
        <authorList>
            <person name="He N."/>
            <person name="Zhao S."/>
        </authorList>
    </citation>
    <scope>NUCLEOTIDE SEQUENCE</scope>
</reference>
<sequence length="271" mass="30062">MHRCSSSQGNMVGPCSCGMFHHHSQSNSSSFSMLFSMPNNHKPFDHHQYEPDHHHMYSFGSPPSSSSVDCTLSLGTPSTRLCSEDAVDVEKRTRHGVSNFCWDLLQSKHSSSAAQTTSHKNGRGGNNNNTSGNNSNNDPLLARRCANCDTTSTPLWRNGPRGPKSLCNACGIRFKKEERRASAAAANGGGSGVVLEPSHMFSSNQYHNNPWNNFPHSQTQKMPCLSSANEFRFMDDNDHNHQYDSDTTGISFLSWRLNVTDRPSLVHDFTR</sequence>
<dbReference type="AlphaFoldDB" id="W9QH84"/>
<dbReference type="Gene3D" id="3.30.50.10">
    <property type="entry name" value="Erythroid Transcription Factor GATA-1, subunit A"/>
    <property type="match status" value="1"/>
</dbReference>
<dbReference type="CDD" id="cd00202">
    <property type="entry name" value="ZnF_GATA"/>
    <property type="match status" value="1"/>
</dbReference>
<protein>
    <submittedName>
        <fullName evidence="11">GATA transcription factor 18</fullName>
    </submittedName>
</protein>
<name>W9QH84_9ROSA</name>
<evidence type="ECO:0000256" key="1">
    <source>
        <dbReference type="ARBA" id="ARBA00022723"/>
    </source>
</evidence>
<keyword evidence="2 8" id="KW-0863">Zinc-finger</keyword>
<evidence type="ECO:0000256" key="4">
    <source>
        <dbReference type="ARBA" id="ARBA00023015"/>
    </source>
</evidence>
<keyword evidence="6" id="KW-0804">Transcription</keyword>
<dbReference type="PROSITE" id="PS50114">
    <property type="entry name" value="GATA_ZN_FINGER_2"/>
    <property type="match status" value="1"/>
</dbReference>
<evidence type="ECO:0000256" key="7">
    <source>
        <dbReference type="ARBA" id="ARBA00024019"/>
    </source>
</evidence>
<keyword evidence="3" id="KW-0862">Zinc</keyword>
<evidence type="ECO:0000259" key="10">
    <source>
        <dbReference type="PROSITE" id="PS50114"/>
    </source>
</evidence>
<keyword evidence="1" id="KW-0479">Metal-binding</keyword>
<dbReference type="eggNOG" id="KOG1601">
    <property type="taxonomic scope" value="Eukaryota"/>
</dbReference>
<dbReference type="GO" id="GO:0006355">
    <property type="term" value="P:regulation of DNA-templated transcription"/>
    <property type="evidence" value="ECO:0007669"/>
    <property type="project" value="InterPro"/>
</dbReference>
<dbReference type="SUPFAM" id="SSF57716">
    <property type="entry name" value="Glucocorticoid receptor-like (DNA-binding domain)"/>
    <property type="match status" value="1"/>
</dbReference>
<dbReference type="Proteomes" id="UP000030645">
    <property type="component" value="Unassembled WGS sequence"/>
</dbReference>
<evidence type="ECO:0000256" key="8">
    <source>
        <dbReference type="PROSITE-ProRule" id="PRU00094"/>
    </source>
</evidence>
<dbReference type="PANTHER" id="PTHR46813">
    <property type="entry name" value="GATA TRANSCRIPTION FACTOR 18"/>
    <property type="match status" value="1"/>
</dbReference>
<dbReference type="InterPro" id="IPR000679">
    <property type="entry name" value="Znf_GATA"/>
</dbReference>
<keyword evidence="12" id="KW-1185">Reference proteome</keyword>
<keyword evidence="5" id="KW-0238">DNA-binding</keyword>
<evidence type="ECO:0000256" key="5">
    <source>
        <dbReference type="ARBA" id="ARBA00023125"/>
    </source>
</evidence>
<proteinExistence type="inferred from homology"/>
<dbReference type="Pfam" id="PF00320">
    <property type="entry name" value="GATA"/>
    <property type="match status" value="1"/>
</dbReference>
<dbReference type="InterPro" id="IPR013088">
    <property type="entry name" value="Znf_NHR/GATA"/>
</dbReference>
<dbReference type="EMBL" id="KE343608">
    <property type="protein sequence ID" value="EXB37261.1"/>
    <property type="molecule type" value="Genomic_DNA"/>
</dbReference>
<feature type="compositionally biased region" description="Low complexity" evidence="9">
    <location>
        <begin position="126"/>
        <end position="137"/>
    </location>
</feature>
<gene>
    <name evidence="11" type="ORF">L484_020320</name>
</gene>
<evidence type="ECO:0000256" key="6">
    <source>
        <dbReference type="ARBA" id="ARBA00023163"/>
    </source>
</evidence>
<dbReference type="PANTHER" id="PTHR46813:SF16">
    <property type="entry name" value="GATA TRANSCRIPTION FACTOR 18"/>
    <property type="match status" value="1"/>
</dbReference>